<feature type="domain" description="Metallo-beta-lactamase" evidence="2">
    <location>
        <begin position="13"/>
        <end position="232"/>
    </location>
</feature>
<dbReference type="InterPro" id="IPR022712">
    <property type="entry name" value="Beta_Casp"/>
</dbReference>
<organism evidence="4 5">
    <name type="scientific">Candidatus Wolfebacteria bacterium RIFCSPHIGHO2_01_FULL_48_22</name>
    <dbReference type="NCBI Taxonomy" id="1802555"/>
    <lineage>
        <taxon>Bacteria</taxon>
        <taxon>Candidatus Wolfeibacteriota</taxon>
    </lineage>
</organism>
<dbReference type="InterPro" id="IPR001279">
    <property type="entry name" value="Metallo-B-lactamas"/>
</dbReference>
<evidence type="ECO:0000259" key="3">
    <source>
        <dbReference type="SMART" id="SM01027"/>
    </source>
</evidence>
<feature type="domain" description="Beta-Casp" evidence="3">
    <location>
        <begin position="237"/>
        <end position="365"/>
    </location>
</feature>
<dbReference type="GO" id="GO:0016787">
    <property type="term" value="F:hydrolase activity"/>
    <property type="evidence" value="ECO:0007669"/>
    <property type="project" value="UniProtKB-KW"/>
</dbReference>
<sequence length="450" mass="49973">MTLQFLGGAKSVTGAQYLLEHEGTRVLVDCGLFQGGAATEQLNAEPFGFDPATVTALFVTHSHIDHMGRVPMLVKNGFHGEIYSTPPARDVSHELLLDAHSLMTHQLSQGTLPLYEIDDIDRAMGLWRGVAYHEPFSVGPFRVEFFNSGHILGSACVRIEAGGRTIVFSGDLGNSPAPLLKDTERIEFADYAVVESAYGGRVHEPKEQGKHVLEDLIEDTVRLKGTLMIPAFAMERTQELLYELNDLVEHGRIPRIPVFIDSPLAIRLTAVYEKYIHDSDYFDEEVQRLLERGDEIFNFSGLRLTLTKEESKQINVVPSPKMIIAGAGNSQGGRILHHERRYLSDPNSTLLFVGYQTEGSLGRRILDGVTEVTIMSEKIPVRARVQEIESFSAHADQPQLVGWIKSMRASLKKVFVVQGEEEQSEALAHKISDELAVDAVVPERGGIYEL</sequence>
<proteinExistence type="predicted"/>
<name>A0A1F8DPQ8_9BACT</name>
<protein>
    <recommendedName>
        <fullName evidence="6">MBL fold hydrolase</fullName>
    </recommendedName>
</protein>
<dbReference type="CDD" id="cd16295">
    <property type="entry name" value="TTHA0252-CPSF-like_MBL-fold"/>
    <property type="match status" value="1"/>
</dbReference>
<dbReference type="PANTHER" id="PTHR11203:SF37">
    <property type="entry name" value="INTEGRATOR COMPLEX SUBUNIT 11"/>
    <property type="match status" value="1"/>
</dbReference>
<dbReference type="SUPFAM" id="SSF56281">
    <property type="entry name" value="Metallo-hydrolase/oxidoreductase"/>
    <property type="match status" value="1"/>
</dbReference>
<dbReference type="Pfam" id="PF10996">
    <property type="entry name" value="Beta-Casp"/>
    <property type="match status" value="1"/>
</dbReference>
<dbReference type="InterPro" id="IPR050698">
    <property type="entry name" value="MBL"/>
</dbReference>
<dbReference type="InterPro" id="IPR011108">
    <property type="entry name" value="RMMBL"/>
</dbReference>
<dbReference type="PANTHER" id="PTHR11203">
    <property type="entry name" value="CLEAVAGE AND POLYADENYLATION SPECIFICITY FACTOR FAMILY MEMBER"/>
    <property type="match status" value="1"/>
</dbReference>
<dbReference type="SMART" id="SM00849">
    <property type="entry name" value="Lactamase_B"/>
    <property type="match status" value="1"/>
</dbReference>
<keyword evidence="1" id="KW-0378">Hydrolase</keyword>
<gene>
    <name evidence="4" type="ORF">A2755_03535</name>
</gene>
<comment type="caution">
    <text evidence="4">The sequence shown here is derived from an EMBL/GenBank/DDBJ whole genome shotgun (WGS) entry which is preliminary data.</text>
</comment>
<evidence type="ECO:0000313" key="5">
    <source>
        <dbReference type="Proteomes" id="UP000177029"/>
    </source>
</evidence>
<dbReference type="GO" id="GO:0004521">
    <property type="term" value="F:RNA endonuclease activity"/>
    <property type="evidence" value="ECO:0007669"/>
    <property type="project" value="TreeGrafter"/>
</dbReference>
<evidence type="ECO:0000256" key="1">
    <source>
        <dbReference type="ARBA" id="ARBA00022801"/>
    </source>
</evidence>
<evidence type="ECO:0000313" key="4">
    <source>
        <dbReference type="EMBL" id="OGM90600.1"/>
    </source>
</evidence>
<dbReference type="Gene3D" id="3.60.15.10">
    <property type="entry name" value="Ribonuclease Z/Hydroxyacylglutathione hydrolase-like"/>
    <property type="match status" value="1"/>
</dbReference>
<dbReference type="STRING" id="1802555.A2755_03535"/>
<dbReference type="Pfam" id="PF07521">
    <property type="entry name" value="RMMBL"/>
    <property type="match status" value="1"/>
</dbReference>
<dbReference type="AlphaFoldDB" id="A0A1F8DPQ8"/>
<dbReference type="EMBL" id="MGIP01000019">
    <property type="protein sequence ID" value="OGM90600.1"/>
    <property type="molecule type" value="Genomic_DNA"/>
</dbReference>
<dbReference type="Pfam" id="PF00753">
    <property type="entry name" value="Lactamase_B"/>
    <property type="match status" value="1"/>
</dbReference>
<accession>A0A1F8DPQ8</accession>
<reference evidence="4 5" key="1">
    <citation type="journal article" date="2016" name="Nat. Commun.">
        <title>Thousands of microbial genomes shed light on interconnected biogeochemical processes in an aquifer system.</title>
        <authorList>
            <person name="Anantharaman K."/>
            <person name="Brown C.T."/>
            <person name="Hug L.A."/>
            <person name="Sharon I."/>
            <person name="Castelle C.J."/>
            <person name="Probst A.J."/>
            <person name="Thomas B.C."/>
            <person name="Singh A."/>
            <person name="Wilkins M.J."/>
            <person name="Karaoz U."/>
            <person name="Brodie E.L."/>
            <person name="Williams K.H."/>
            <person name="Hubbard S.S."/>
            <person name="Banfield J.F."/>
        </authorList>
    </citation>
    <scope>NUCLEOTIDE SEQUENCE [LARGE SCALE GENOMIC DNA]</scope>
</reference>
<evidence type="ECO:0008006" key="6">
    <source>
        <dbReference type="Google" id="ProtNLM"/>
    </source>
</evidence>
<evidence type="ECO:0000259" key="2">
    <source>
        <dbReference type="SMART" id="SM00849"/>
    </source>
</evidence>
<dbReference type="Proteomes" id="UP000177029">
    <property type="component" value="Unassembled WGS sequence"/>
</dbReference>
<dbReference type="InterPro" id="IPR036866">
    <property type="entry name" value="RibonucZ/Hydroxyglut_hydro"/>
</dbReference>
<dbReference type="SMART" id="SM01027">
    <property type="entry name" value="Beta-Casp"/>
    <property type="match status" value="1"/>
</dbReference>
<dbReference type="Gene3D" id="3.40.50.10890">
    <property type="match status" value="1"/>
</dbReference>